<dbReference type="RefSeq" id="WP_381807059.1">
    <property type="nucleotide sequence ID" value="NZ_JBHYTS010000014.1"/>
</dbReference>
<organism evidence="2 3">
    <name type="scientific">Streptomyces anandii</name>
    <dbReference type="NCBI Taxonomy" id="285454"/>
    <lineage>
        <taxon>Bacteria</taxon>
        <taxon>Bacillati</taxon>
        <taxon>Actinomycetota</taxon>
        <taxon>Actinomycetes</taxon>
        <taxon>Kitasatosporales</taxon>
        <taxon>Streptomycetaceae</taxon>
        <taxon>Streptomyces</taxon>
    </lineage>
</organism>
<accession>A0ABW6H3M7</accession>
<dbReference type="EMBL" id="JBHYTS010000014">
    <property type="protein sequence ID" value="MFE1751214.1"/>
    <property type="molecule type" value="Genomic_DNA"/>
</dbReference>
<protein>
    <submittedName>
        <fullName evidence="2">Aminoglycoside phosphotransferase family protein</fullName>
        <ecNumber evidence="2">2.7.-.-</ecNumber>
    </submittedName>
</protein>
<dbReference type="SUPFAM" id="SSF56112">
    <property type="entry name" value="Protein kinase-like (PK-like)"/>
    <property type="match status" value="1"/>
</dbReference>
<dbReference type="Proteomes" id="UP001599756">
    <property type="component" value="Unassembled WGS sequence"/>
</dbReference>
<dbReference type="InterPro" id="IPR011009">
    <property type="entry name" value="Kinase-like_dom_sf"/>
</dbReference>
<gene>
    <name evidence="2" type="ORF">ACFW88_11840</name>
</gene>
<keyword evidence="2" id="KW-0808">Transferase</keyword>
<keyword evidence="3" id="KW-1185">Reference proteome</keyword>
<name>A0ABW6H3M7_9ACTN</name>
<dbReference type="Pfam" id="PF01636">
    <property type="entry name" value="APH"/>
    <property type="match status" value="1"/>
</dbReference>
<dbReference type="PANTHER" id="PTHR21310">
    <property type="entry name" value="AMINOGLYCOSIDE PHOSPHOTRANSFERASE-RELATED-RELATED"/>
    <property type="match status" value="1"/>
</dbReference>
<dbReference type="InterPro" id="IPR002575">
    <property type="entry name" value="Aminoglycoside_PTrfase"/>
</dbReference>
<dbReference type="InterPro" id="IPR051678">
    <property type="entry name" value="AGP_Transferase"/>
</dbReference>
<comment type="caution">
    <text evidence="2">The sequence shown here is derived from an EMBL/GenBank/DDBJ whole genome shotgun (WGS) entry which is preliminary data.</text>
</comment>
<sequence length="297" mass="31368">MCADTLRPGEPRFDSGLVRRLIAAQFPQWSRLAVAPVDSDAGTTNVMYRLGDDMVVRLPRTPGAAGDVEKEHRWLPRLAPVLPVSVPLPLGLGTPGPGCPWAWSVHRWLDGAIAVPGNVTAPDALARDLAAFVTALHRADPRGGPPSYRGEPLAARDATTRENIAALRGEVDAGAATAVWEEALNAPAPGGPPVWIHADLQPGNLLVADGRLGAVIDFGCLGLGDSAVDLLPAWYVLPSGARAVFRDALGADAATWARGRGWALSVALAELRHYRTAHPFMAGTARRVLGRLLLDGD</sequence>
<feature type="domain" description="Aminoglycoside phosphotransferase" evidence="1">
    <location>
        <begin position="41"/>
        <end position="262"/>
    </location>
</feature>
<dbReference type="EC" id="2.7.-.-" evidence="2"/>
<dbReference type="Gene3D" id="3.90.1200.10">
    <property type="match status" value="1"/>
</dbReference>
<reference evidence="2 3" key="1">
    <citation type="submission" date="2024-09" db="EMBL/GenBank/DDBJ databases">
        <title>The Natural Products Discovery Center: Release of the First 8490 Sequenced Strains for Exploring Actinobacteria Biosynthetic Diversity.</title>
        <authorList>
            <person name="Kalkreuter E."/>
            <person name="Kautsar S.A."/>
            <person name="Yang D."/>
            <person name="Bader C.D."/>
            <person name="Teijaro C.N."/>
            <person name="Fluegel L."/>
            <person name="Davis C.M."/>
            <person name="Simpson J.R."/>
            <person name="Lauterbach L."/>
            <person name="Steele A.D."/>
            <person name="Gui C."/>
            <person name="Meng S."/>
            <person name="Li G."/>
            <person name="Viehrig K."/>
            <person name="Ye F."/>
            <person name="Su P."/>
            <person name="Kiefer A.F."/>
            <person name="Nichols A."/>
            <person name="Cepeda A.J."/>
            <person name="Yan W."/>
            <person name="Fan B."/>
            <person name="Jiang Y."/>
            <person name="Adhikari A."/>
            <person name="Zheng C.-J."/>
            <person name="Schuster L."/>
            <person name="Cowan T.M."/>
            <person name="Smanski M.J."/>
            <person name="Chevrette M.G."/>
            <person name="De Carvalho L.P.S."/>
            <person name="Shen B."/>
        </authorList>
    </citation>
    <scope>NUCLEOTIDE SEQUENCE [LARGE SCALE GENOMIC DNA]</scope>
    <source>
        <strain evidence="2 3">NPDC059500</strain>
    </source>
</reference>
<dbReference type="GO" id="GO:0016740">
    <property type="term" value="F:transferase activity"/>
    <property type="evidence" value="ECO:0007669"/>
    <property type="project" value="UniProtKB-KW"/>
</dbReference>
<dbReference type="CDD" id="cd05155">
    <property type="entry name" value="APH_ChoK_like_1"/>
    <property type="match status" value="1"/>
</dbReference>
<evidence type="ECO:0000313" key="3">
    <source>
        <dbReference type="Proteomes" id="UP001599756"/>
    </source>
</evidence>
<evidence type="ECO:0000259" key="1">
    <source>
        <dbReference type="Pfam" id="PF01636"/>
    </source>
</evidence>
<proteinExistence type="predicted"/>
<evidence type="ECO:0000313" key="2">
    <source>
        <dbReference type="EMBL" id="MFE1751214.1"/>
    </source>
</evidence>
<dbReference type="Gene3D" id="3.30.200.20">
    <property type="entry name" value="Phosphorylase Kinase, domain 1"/>
    <property type="match status" value="1"/>
</dbReference>
<dbReference type="PANTHER" id="PTHR21310:SF42">
    <property type="entry name" value="BIFUNCTIONAL AAC_APH"/>
    <property type="match status" value="1"/>
</dbReference>